<feature type="domain" description="BHLH" evidence="7">
    <location>
        <begin position="48"/>
        <end position="105"/>
    </location>
</feature>
<feature type="region of interest" description="Disordered" evidence="6">
    <location>
        <begin position="230"/>
        <end position="290"/>
    </location>
</feature>
<evidence type="ECO:0000256" key="4">
    <source>
        <dbReference type="ARBA" id="ARBA00023163"/>
    </source>
</evidence>
<dbReference type="Pfam" id="PF07527">
    <property type="entry name" value="Hairy_orange"/>
    <property type="match status" value="1"/>
</dbReference>
<dbReference type="Gene3D" id="6.10.250.980">
    <property type="match status" value="1"/>
</dbReference>
<feature type="region of interest" description="Disordered" evidence="6">
    <location>
        <begin position="490"/>
        <end position="510"/>
    </location>
</feature>
<dbReference type="SMART" id="SM00511">
    <property type="entry name" value="ORANGE"/>
    <property type="match status" value="1"/>
</dbReference>
<keyword evidence="2" id="KW-0805">Transcription regulation</keyword>
<feature type="domain" description="Orange" evidence="8">
    <location>
        <begin position="124"/>
        <end position="157"/>
    </location>
</feature>
<dbReference type="AlphaFoldDB" id="A0A979FLM1"/>
<keyword evidence="5" id="KW-0539">Nucleus</keyword>
<dbReference type="GO" id="GO:0046983">
    <property type="term" value="F:protein dimerization activity"/>
    <property type="evidence" value="ECO:0007669"/>
    <property type="project" value="InterPro"/>
</dbReference>
<evidence type="ECO:0000259" key="7">
    <source>
        <dbReference type="PROSITE" id="PS50888"/>
    </source>
</evidence>
<sequence length="510" mass="55800">MLSMLPSGGVEGLGEPREVKRCEVYEAEDEYLDVEEHEEDCENRSEAKKQSSKPVMEKRRRARINSCLDELKALVADAVSADPTRGSKLEKADILELTVQHLQQLQRQQLGAAVARDPAVLGRFKGGFAECAHEVSRYVSRIDCVDAGVKQRLVAHLGQCVSGLQSMSPSSFAAMAGVRPSHFRPHYQQFEEPKGGHAQALQNLMLARAEAARNASLPLNLQNKNFHSRLSPLDDKLPAATPNISPQMMPSSLPATPISAKLSPSSSSSLSPDSDSLSPPTMPSKPAPQAIPLVPIKMPIRPSHPSIQLKLEEPVLGQLFSGSNRSAFTAVKTHIQLNSGESLASVKAGDESSTFVNTKLKYIPKGIVAPTARRLVPTVQNDQNFTIQKRLSLQAPLKEEPRSNSIVLINKEPVIGSISSYNSGSIHARNTLSLDGVQTSSSLYRKRSLDSLVEESQQYKKVKIEPQGESSNSLNFPEARLAIRNNILMPQPQEAAPAVPQEDKDMWRPW</sequence>
<dbReference type="RefSeq" id="XP_047737931.1">
    <property type="nucleotide sequence ID" value="XM_047881975.1"/>
</dbReference>
<feature type="compositionally biased region" description="Low complexity" evidence="6">
    <location>
        <begin position="490"/>
        <end position="500"/>
    </location>
</feature>
<dbReference type="InterPro" id="IPR050370">
    <property type="entry name" value="HES_HEY"/>
</dbReference>
<gene>
    <name evidence="10" type="primary">LOC108669250</name>
</gene>
<name>A0A979FLM1_HYAAZ</name>
<dbReference type="GO" id="GO:0006355">
    <property type="term" value="P:regulation of DNA-templated transcription"/>
    <property type="evidence" value="ECO:0007669"/>
    <property type="project" value="InterPro"/>
</dbReference>
<evidence type="ECO:0000256" key="5">
    <source>
        <dbReference type="ARBA" id="ARBA00023242"/>
    </source>
</evidence>
<feature type="region of interest" description="Disordered" evidence="6">
    <location>
        <begin position="33"/>
        <end position="58"/>
    </location>
</feature>
<dbReference type="Proteomes" id="UP000694843">
    <property type="component" value="Unplaced"/>
</dbReference>
<keyword evidence="9" id="KW-1185">Reference proteome</keyword>
<dbReference type="FunFam" id="4.10.280.10:FF:000009">
    <property type="entry name" value="Transcription factor HES-1"/>
    <property type="match status" value="1"/>
</dbReference>
<evidence type="ECO:0000256" key="6">
    <source>
        <dbReference type="SAM" id="MobiDB-lite"/>
    </source>
</evidence>
<keyword evidence="4" id="KW-0804">Transcription</keyword>
<dbReference type="KEGG" id="hazt:108669250"/>
<comment type="subcellular location">
    <subcellularLocation>
        <location evidence="1">Nucleus</location>
    </subcellularLocation>
</comment>
<dbReference type="OrthoDB" id="6085656at2759"/>
<evidence type="ECO:0000313" key="9">
    <source>
        <dbReference type="Proteomes" id="UP000694843"/>
    </source>
</evidence>
<keyword evidence="3" id="KW-0238">DNA-binding</keyword>
<evidence type="ECO:0000256" key="2">
    <source>
        <dbReference type="ARBA" id="ARBA00023015"/>
    </source>
</evidence>
<dbReference type="InterPro" id="IPR011598">
    <property type="entry name" value="bHLH_dom"/>
</dbReference>
<dbReference type="InterPro" id="IPR003650">
    <property type="entry name" value="Orange_dom"/>
</dbReference>
<accession>A0A979FLM1</accession>
<feature type="compositionally biased region" description="Low complexity" evidence="6">
    <location>
        <begin position="262"/>
        <end position="279"/>
    </location>
</feature>
<dbReference type="Pfam" id="PF00010">
    <property type="entry name" value="HLH"/>
    <property type="match status" value="1"/>
</dbReference>
<proteinExistence type="predicted"/>
<evidence type="ECO:0000256" key="3">
    <source>
        <dbReference type="ARBA" id="ARBA00023125"/>
    </source>
</evidence>
<dbReference type="GeneID" id="108669250"/>
<feature type="compositionally biased region" description="Basic and acidic residues" evidence="6">
    <location>
        <begin position="501"/>
        <end position="510"/>
    </location>
</feature>
<dbReference type="SMART" id="SM00353">
    <property type="entry name" value="HLH"/>
    <property type="match status" value="1"/>
</dbReference>
<dbReference type="PROSITE" id="PS51054">
    <property type="entry name" value="ORANGE"/>
    <property type="match status" value="1"/>
</dbReference>
<feature type="compositionally biased region" description="Polar residues" evidence="6">
    <location>
        <begin position="242"/>
        <end position="254"/>
    </location>
</feature>
<dbReference type="CDD" id="cd11410">
    <property type="entry name" value="bHLH_O_HES"/>
    <property type="match status" value="1"/>
</dbReference>
<dbReference type="PROSITE" id="PS50888">
    <property type="entry name" value="BHLH"/>
    <property type="match status" value="1"/>
</dbReference>
<dbReference type="GO" id="GO:0005634">
    <property type="term" value="C:nucleus"/>
    <property type="evidence" value="ECO:0007669"/>
    <property type="project" value="UniProtKB-SubCell"/>
</dbReference>
<dbReference type="Gene3D" id="4.10.280.10">
    <property type="entry name" value="Helix-loop-helix DNA-binding domain"/>
    <property type="match status" value="1"/>
</dbReference>
<dbReference type="InterPro" id="IPR036638">
    <property type="entry name" value="HLH_DNA-bd_sf"/>
</dbReference>
<evidence type="ECO:0000259" key="8">
    <source>
        <dbReference type="PROSITE" id="PS51054"/>
    </source>
</evidence>
<dbReference type="GO" id="GO:1990837">
    <property type="term" value="F:sequence-specific double-stranded DNA binding"/>
    <property type="evidence" value="ECO:0007669"/>
    <property type="project" value="UniProtKB-ARBA"/>
</dbReference>
<reference evidence="10" key="1">
    <citation type="submission" date="2025-08" db="UniProtKB">
        <authorList>
            <consortium name="RefSeq"/>
        </authorList>
    </citation>
    <scope>IDENTIFICATION</scope>
    <source>
        <tissue evidence="10">Whole organism</tissue>
    </source>
</reference>
<organism evidence="9 10">
    <name type="scientific">Hyalella azteca</name>
    <name type="common">Amphipod</name>
    <dbReference type="NCBI Taxonomy" id="294128"/>
    <lineage>
        <taxon>Eukaryota</taxon>
        <taxon>Metazoa</taxon>
        <taxon>Ecdysozoa</taxon>
        <taxon>Arthropoda</taxon>
        <taxon>Crustacea</taxon>
        <taxon>Multicrustacea</taxon>
        <taxon>Malacostraca</taxon>
        <taxon>Eumalacostraca</taxon>
        <taxon>Peracarida</taxon>
        <taxon>Amphipoda</taxon>
        <taxon>Senticaudata</taxon>
        <taxon>Talitrida</taxon>
        <taxon>Talitroidea</taxon>
        <taxon>Hyalellidae</taxon>
        <taxon>Hyalella</taxon>
    </lineage>
</organism>
<dbReference type="PANTHER" id="PTHR10985">
    <property type="entry name" value="BASIC HELIX-LOOP-HELIX TRANSCRIPTION FACTOR, HES-RELATED"/>
    <property type="match status" value="1"/>
</dbReference>
<dbReference type="SUPFAM" id="SSF47459">
    <property type="entry name" value="HLH, helix-loop-helix DNA-binding domain"/>
    <property type="match status" value="1"/>
</dbReference>
<evidence type="ECO:0000313" key="10">
    <source>
        <dbReference type="RefSeq" id="XP_047737931.1"/>
    </source>
</evidence>
<dbReference type="SUPFAM" id="SSF158457">
    <property type="entry name" value="Orange domain-like"/>
    <property type="match status" value="1"/>
</dbReference>
<evidence type="ECO:0000256" key="1">
    <source>
        <dbReference type="ARBA" id="ARBA00004123"/>
    </source>
</evidence>
<protein>
    <submittedName>
        <fullName evidence="10">Hairy/enhancer-of-split related with YRPW motif protein 1</fullName>
    </submittedName>
</protein>